<dbReference type="AlphaFoldDB" id="A0A0M3IAW9"/>
<dbReference type="SUPFAM" id="SSF50729">
    <property type="entry name" value="PH domain-like"/>
    <property type="match status" value="1"/>
</dbReference>
<evidence type="ECO:0000313" key="1">
    <source>
        <dbReference type="Proteomes" id="UP000036681"/>
    </source>
</evidence>
<dbReference type="InterPro" id="IPR011993">
    <property type="entry name" value="PH-like_dom_sf"/>
</dbReference>
<name>A0A0M3IAW9_ASCLU</name>
<keyword evidence="1" id="KW-1185">Reference proteome</keyword>
<organism evidence="1 2">
    <name type="scientific">Ascaris lumbricoides</name>
    <name type="common">Giant roundworm</name>
    <dbReference type="NCBI Taxonomy" id="6252"/>
    <lineage>
        <taxon>Eukaryota</taxon>
        <taxon>Metazoa</taxon>
        <taxon>Ecdysozoa</taxon>
        <taxon>Nematoda</taxon>
        <taxon>Chromadorea</taxon>
        <taxon>Rhabditida</taxon>
        <taxon>Spirurina</taxon>
        <taxon>Ascaridomorpha</taxon>
        <taxon>Ascaridoidea</taxon>
        <taxon>Ascarididae</taxon>
        <taxon>Ascaris</taxon>
    </lineage>
</organism>
<dbReference type="WBParaSite" id="ALUE_0001477601-mRNA-1">
    <property type="protein sequence ID" value="ALUE_0001477601-mRNA-1"/>
    <property type="gene ID" value="ALUE_0001477601"/>
</dbReference>
<accession>A0A0M3IAW9</accession>
<evidence type="ECO:0000313" key="2">
    <source>
        <dbReference type="WBParaSite" id="ALUE_0001477601-mRNA-1"/>
    </source>
</evidence>
<proteinExistence type="predicted"/>
<protein>
    <submittedName>
        <fullName evidence="2">PID domain-containing protein</fullName>
    </submittedName>
</protein>
<reference evidence="2" key="1">
    <citation type="submission" date="2016-05" db="UniProtKB">
        <authorList>
            <consortium name="WormBaseParasite"/>
        </authorList>
    </citation>
    <scope>IDENTIFICATION</scope>
</reference>
<sequence>MGLFNKGTSTSYFFVWYLGSKEANGIRGHSAALPAMRYLLNDSFTRTPNKATLQVSDNGLKLTQTLPIMCKNGRIKSRRVKLQIAANSITYSMIGEAPFDDIIAVIIVTNNPEMSSPIHVHCYRCDNNETTRLLYDSIQEIR</sequence>
<dbReference type="Gene3D" id="2.30.29.30">
    <property type="entry name" value="Pleckstrin-homology domain (PH domain)/Phosphotyrosine-binding domain (PTB)"/>
    <property type="match status" value="1"/>
</dbReference>
<dbReference type="PANTHER" id="PTHR41148">
    <property type="entry name" value="LP09875P"/>
    <property type="match status" value="1"/>
</dbReference>
<dbReference type="PANTHER" id="PTHR41148:SF1">
    <property type="entry name" value="LP09875P"/>
    <property type="match status" value="1"/>
</dbReference>
<dbReference type="Proteomes" id="UP000036681">
    <property type="component" value="Unplaced"/>
</dbReference>